<dbReference type="SUPFAM" id="SSF50129">
    <property type="entry name" value="GroES-like"/>
    <property type="match status" value="1"/>
</dbReference>
<evidence type="ECO:0000313" key="2">
    <source>
        <dbReference type="EMBL" id="EMD40146.1"/>
    </source>
</evidence>
<dbReference type="PANTHER" id="PTHR45348">
    <property type="entry name" value="HYPOTHETICAL OXIDOREDUCTASE (EUROFUNG)"/>
    <property type="match status" value="1"/>
</dbReference>
<dbReference type="InterPro" id="IPR013149">
    <property type="entry name" value="ADH-like_C"/>
</dbReference>
<dbReference type="InterPro" id="IPR011032">
    <property type="entry name" value="GroES-like_sf"/>
</dbReference>
<gene>
    <name evidence="2" type="ORF">CERSUDRAFT_112362</name>
</gene>
<dbReference type="OrthoDB" id="3233595at2759"/>
<evidence type="ECO:0000313" key="3">
    <source>
        <dbReference type="Proteomes" id="UP000016930"/>
    </source>
</evidence>
<dbReference type="InterPro" id="IPR020843">
    <property type="entry name" value="ER"/>
</dbReference>
<protein>
    <recommendedName>
        <fullName evidence="1">Enoyl reductase (ER) domain-containing protein</fullName>
    </recommendedName>
</protein>
<name>M2RMR1_CERS8</name>
<dbReference type="SUPFAM" id="SSF51735">
    <property type="entry name" value="NAD(P)-binding Rossmann-fold domains"/>
    <property type="match status" value="1"/>
</dbReference>
<accession>M2RMR1</accession>
<dbReference type="SMART" id="SM00829">
    <property type="entry name" value="PKS_ER"/>
    <property type="match status" value="1"/>
</dbReference>
<dbReference type="InterPro" id="IPR036291">
    <property type="entry name" value="NAD(P)-bd_dom_sf"/>
</dbReference>
<dbReference type="CDD" id="cd08249">
    <property type="entry name" value="enoyl_reductase_like"/>
    <property type="match status" value="1"/>
</dbReference>
<dbReference type="InterPro" id="IPR013154">
    <property type="entry name" value="ADH-like_N"/>
</dbReference>
<dbReference type="Proteomes" id="UP000016930">
    <property type="component" value="Unassembled WGS sequence"/>
</dbReference>
<dbReference type="AlphaFoldDB" id="M2RMR1"/>
<dbReference type="Gene3D" id="3.90.180.10">
    <property type="entry name" value="Medium-chain alcohol dehydrogenases, catalytic domain"/>
    <property type="match status" value="1"/>
</dbReference>
<dbReference type="EMBL" id="KB445793">
    <property type="protein sequence ID" value="EMD40146.1"/>
    <property type="molecule type" value="Genomic_DNA"/>
</dbReference>
<dbReference type="Pfam" id="PF08240">
    <property type="entry name" value="ADH_N"/>
    <property type="match status" value="1"/>
</dbReference>
<dbReference type="Pfam" id="PF00107">
    <property type="entry name" value="ADH_zinc_N"/>
    <property type="match status" value="1"/>
</dbReference>
<feature type="domain" description="Enoyl reductase (ER)" evidence="1">
    <location>
        <begin position="15"/>
        <end position="343"/>
    </location>
</feature>
<organism evidence="2 3">
    <name type="scientific">Ceriporiopsis subvermispora (strain B)</name>
    <name type="common">White-rot fungus</name>
    <name type="synonym">Gelatoporia subvermispora</name>
    <dbReference type="NCBI Taxonomy" id="914234"/>
    <lineage>
        <taxon>Eukaryota</taxon>
        <taxon>Fungi</taxon>
        <taxon>Dikarya</taxon>
        <taxon>Basidiomycota</taxon>
        <taxon>Agaricomycotina</taxon>
        <taxon>Agaricomycetes</taxon>
        <taxon>Polyporales</taxon>
        <taxon>Gelatoporiaceae</taxon>
        <taxon>Gelatoporia</taxon>
    </lineage>
</organism>
<evidence type="ECO:0000259" key="1">
    <source>
        <dbReference type="SMART" id="SM00829"/>
    </source>
</evidence>
<dbReference type="STRING" id="914234.M2RMR1"/>
<dbReference type="PANTHER" id="PTHR45348:SF2">
    <property type="entry name" value="ZINC-TYPE ALCOHOL DEHYDROGENASE-LIKE PROTEIN C2E1P3.01"/>
    <property type="match status" value="1"/>
</dbReference>
<dbReference type="GO" id="GO:0016651">
    <property type="term" value="F:oxidoreductase activity, acting on NAD(P)H"/>
    <property type="evidence" value="ECO:0007669"/>
    <property type="project" value="InterPro"/>
</dbReference>
<sequence length="349" mass="36983">MSGLQKALLLPTKQGQFTLGDVPIPTPGSGELLVKIESTGLNPLDWKVREYGIVREDYPVLLGYDAAGIVEEVGPNVQGFAKGDNVCFQAGPTNSYCAFQQYALAAVHVTAKIPSNITFDEAVSVPSGINTAAMGLFAHDITVYGAKLSPPWKDAGIGKHAGKPILILGGSSCVGHFTIQVARLSGFSPIITTASLHNTDLLKSIGATHVLDRNLSADALHAEITKITKQPIELVWDSISEPSTQNMAYDLTSPGGTLVLVLWDTIDPAKKAAQPGKNVIAHIGADFAVWEDGTGTWQALPKLLENGSIKPMRTEVSEGGLNGIVPGLERLKNNRVSAAKLVVHPQETV</sequence>
<dbReference type="Gene3D" id="3.40.50.720">
    <property type="entry name" value="NAD(P)-binding Rossmann-like Domain"/>
    <property type="match status" value="1"/>
</dbReference>
<proteinExistence type="predicted"/>
<dbReference type="HOGENOM" id="CLU_026673_16_5_1"/>
<dbReference type="InterPro" id="IPR047122">
    <property type="entry name" value="Trans-enoyl_RdTase-like"/>
</dbReference>
<keyword evidence="3" id="KW-1185">Reference proteome</keyword>
<reference evidence="2 3" key="1">
    <citation type="journal article" date="2012" name="Proc. Natl. Acad. Sci. U.S.A.">
        <title>Comparative genomics of Ceriporiopsis subvermispora and Phanerochaete chrysosporium provide insight into selective ligninolysis.</title>
        <authorList>
            <person name="Fernandez-Fueyo E."/>
            <person name="Ruiz-Duenas F.J."/>
            <person name="Ferreira P."/>
            <person name="Floudas D."/>
            <person name="Hibbett D.S."/>
            <person name="Canessa P."/>
            <person name="Larrondo L.F."/>
            <person name="James T.Y."/>
            <person name="Seelenfreund D."/>
            <person name="Lobos S."/>
            <person name="Polanco R."/>
            <person name="Tello M."/>
            <person name="Honda Y."/>
            <person name="Watanabe T."/>
            <person name="Watanabe T."/>
            <person name="Ryu J.S."/>
            <person name="Kubicek C.P."/>
            <person name="Schmoll M."/>
            <person name="Gaskell J."/>
            <person name="Hammel K.E."/>
            <person name="St John F.J."/>
            <person name="Vanden Wymelenberg A."/>
            <person name="Sabat G."/>
            <person name="Splinter BonDurant S."/>
            <person name="Syed K."/>
            <person name="Yadav J.S."/>
            <person name="Doddapaneni H."/>
            <person name="Subramanian V."/>
            <person name="Lavin J.L."/>
            <person name="Oguiza J.A."/>
            <person name="Perez G."/>
            <person name="Pisabarro A.G."/>
            <person name="Ramirez L."/>
            <person name="Santoyo F."/>
            <person name="Master E."/>
            <person name="Coutinho P.M."/>
            <person name="Henrissat B."/>
            <person name="Lombard V."/>
            <person name="Magnuson J.K."/>
            <person name="Kuees U."/>
            <person name="Hori C."/>
            <person name="Igarashi K."/>
            <person name="Samejima M."/>
            <person name="Held B.W."/>
            <person name="Barry K.W."/>
            <person name="LaButti K.M."/>
            <person name="Lapidus A."/>
            <person name="Lindquist E.A."/>
            <person name="Lucas S.M."/>
            <person name="Riley R."/>
            <person name="Salamov A.A."/>
            <person name="Hoffmeister D."/>
            <person name="Schwenk D."/>
            <person name="Hadar Y."/>
            <person name="Yarden O."/>
            <person name="de Vries R.P."/>
            <person name="Wiebenga A."/>
            <person name="Stenlid J."/>
            <person name="Eastwood D."/>
            <person name="Grigoriev I.V."/>
            <person name="Berka R.M."/>
            <person name="Blanchette R.A."/>
            <person name="Kersten P."/>
            <person name="Martinez A.T."/>
            <person name="Vicuna R."/>
            <person name="Cullen D."/>
        </authorList>
    </citation>
    <scope>NUCLEOTIDE SEQUENCE [LARGE SCALE GENOMIC DNA]</scope>
    <source>
        <strain evidence="2 3">B</strain>
    </source>
</reference>